<dbReference type="Proteomes" id="UP000524321">
    <property type="component" value="Unassembled WGS sequence"/>
</dbReference>
<dbReference type="RefSeq" id="WP_005846930.1">
    <property type="nucleotide sequence ID" value="NZ_CP181423.1"/>
</dbReference>
<evidence type="ECO:0000313" key="3">
    <source>
        <dbReference type="Proteomes" id="UP000285379"/>
    </source>
</evidence>
<dbReference type="EMBL" id="JABWDJ010000087">
    <property type="protein sequence ID" value="NVB75172.1"/>
    <property type="molecule type" value="Genomic_DNA"/>
</dbReference>
<evidence type="ECO:0000313" key="2">
    <source>
        <dbReference type="EMBL" id="RGV03294.1"/>
    </source>
</evidence>
<reference evidence="1 4" key="3">
    <citation type="submission" date="2020-07" db="EMBL/GenBank/DDBJ databases">
        <title>Bacterial metabolism rescues the inhibition of intestinal drug absorption by food and drug additives.</title>
        <authorList>
            <person name="Zou L."/>
            <person name="Spanogiannopoulos P."/>
            <person name="Chien H.-C."/>
            <person name="Pieper L.M."/>
            <person name="Cai W."/>
            <person name="Khuri N."/>
            <person name="Pottel J."/>
            <person name="Vora B."/>
            <person name="Ni Z."/>
            <person name="Tsakalozou E."/>
            <person name="Zhang W."/>
            <person name="Shoichet B.K."/>
            <person name="Giacomini K.M."/>
            <person name="Turnbaugh P.J."/>
        </authorList>
    </citation>
    <scope>NUCLEOTIDE SEQUENCE [LARGE SCALE GENOMIC DNA]</scope>
    <source>
        <strain evidence="1 4">B33</strain>
    </source>
</reference>
<reference evidence="2 3" key="1">
    <citation type="submission" date="2018-08" db="EMBL/GenBank/DDBJ databases">
        <title>A genome reference for cultivated species of the human gut microbiota.</title>
        <authorList>
            <person name="Zou Y."/>
            <person name="Xue W."/>
            <person name="Luo G."/>
        </authorList>
    </citation>
    <scope>NUCLEOTIDE SEQUENCE [LARGE SCALE GENOMIC DNA]</scope>
    <source>
        <strain evidence="2 3">AF14-8</strain>
    </source>
</reference>
<dbReference type="EMBL" id="QRYT01000085">
    <property type="protein sequence ID" value="RGV03294.1"/>
    <property type="molecule type" value="Genomic_DNA"/>
</dbReference>
<sequence length="152" mass="17633">METKKVTKIVYIANDGKEFLTEEECKKHEKYVKEILRNISYFCIRCHPDLTETGNYMHKIYAAVLSKNGLFSKEIAFQWALKKFGTYLGESVMGYGFQPNFNVSEVSKEEYEECPATVWGGTPLKSEKIFLSPQQVDGFPKNIDYIKEWGFK</sequence>
<accession>A0A380Z6I7</accession>
<evidence type="ECO:0000313" key="1">
    <source>
        <dbReference type="EMBL" id="NVB75172.1"/>
    </source>
</evidence>
<proteinExistence type="predicted"/>
<evidence type="ECO:0000313" key="4">
    <source>
        <dbReference type="Proteomes" id="UP000524321"/>
    </source>
</evidence>
<dbReference type="AlphaFoldDB" id="A0A380Z6I7"/>
<organism evidence="2 3">
    <name type="scientific">Phocaeicola vulgatus</name>
    <name type="common">Bacteroides vulgatus</name>
    <dbReference type="NCBI Taxonomy" id="821"/>
    <lineage>
        <taxon>Bacteria</taxon>
        <taxon>Pseudomonadati</taxon>
        <taxon>Bacteroidota</taxon>
        <taxon>Bacteroidia</taxon>
        <taxon>Bacteroidales</taxon>
        <taxon>Bacteroidaceae</taxon>
        <taxon>Phocaeicola</taxon>
    </lineage>
</organism>
<protein>
    <submittedName>
        <fullName evidence="2">Uncharacterized protein</fullName>
    </submittedName>
</protein>
<reference evidence="1 4" key="2">
    <citation type="submission" date="2020-04" db="EMBL/GenBank/DDBJ databases">
        <authorList>
            <person name="Pieper L."/>
        </authorList>
    </citation>
    <scope>NUCLEOTIDE SEQUENCE [LARGE SCALE GENOMIC DNA]</scope>
    <source>
        <strain evidence="1 4">B33</strain>
    </source>
</reference>
<name>A0A380Z6I7_PHOVU</name>
<dbReference type="Proteomes" id="UP000285379">
    <property type="component" value="Unassembled WGS sequence"/>
</dbReference>
<gene>
    <name evidence="2" type="ORF">DWW27_21690</name>
    <name evidence="1" type="ORF">HUV05_16885</name>
</gene>
<comment type="caution">
    <text evidence="2">The sequence shown here is derived from an EMBL/GenBank/DDBJ whole genome shotgun (WGS) entry which is preliminary data.</text>
</comment>